<dbReference type="Gene3D" id="3.30.700.10">
    <property type="entry name" value="Glycoprotein, Type 4 Pilin"/>
    <property type="match status" value="1"/>
</dbReference>
<dbReference type="GO" id="GO:0015628">
    <property type="term" value="P:protein secretion by the type II secretion system"/>
    <property type="evidence" value="ECO:0007669"/>
    <property type="project" value="InterPro"/>
</dbReference>
<reference evidence="7 8" key="1">
    <citation type="journal article" date="2016" name="Nat. Commun.">
        <title>Thousands of microbial genomes shed light on interconnected biogeochemical processes in an aquifer system.</title>
        <authorList>
            <person name="Anantharaman K."/>
            <person name="Brown C.T."/>
            <person name="Hug L.A."/>
            <person name="Sharon I."/>
            <person name="Castelle C.J."/>
            <person name="Probst A.J."/>
            <person name="Thomas B.C."/>
            <person name="Singh A."/>
            <person name="Wilkins M.J."/>
            <person name="Karaoz U."/>
            <person name="Brodie E.L."/>
            <person name="Williams K.H."/>
            <person name="Hubbard S.S."/>
            <person name="Banfield J.F."/>
        </authorList>
    </citation>
    <scope>NUCLEOTIDE SEQUENCE [LARGE SCALE GENOMIC DNA]</scope>
</reference>
<organism evidence="7 8">
    <name type="scientific">candidate division WWE3 bacterium RIFCSPLOWO2_02_FULL_53_10</name>
    <dbReference type="NCBI Taxonomy" id="1802629"/>
    <lineage>
        <taxon>Bacteria</taxon>
        <taxon>Katanobacteria</taxon>
    </lineage>
</organism>
<comment type="subcellular location">
    <subcellularLocation>
        <location evidence="1">Membrane</location>
        <topology evidence="1">Single-pass membrane protein</topology>
    </subcellularLocation>
</comment>
<dbReference type="EMBL" id="MEVM01000006">
    <property type="protein sequence ID" value="OGC71466.1"/>
    <property type="molecule type" value="Genomic_DNA"/>
</dbReference>
<evidence type="ECO:0000313" key="8">
    <source>
        <dbReference type="Proteomes" id="UP000176492"/>
    </source>
</evidence>
<comment type="caution">
    <text evidence="7">The sequence shown here is derived from an EMBL/GenBank/DDBJ whole genome shotgun (WGS) entry which is preliminary data.</text>
</comment>
<feature type="transmembrane region" description="Helical" evidence="6">
    <location>
        <begin position="20"/>
        <end position="44"/>
    </location>
</feature>
<proteinExistence type="predicted"/>
<evidence type="ECO:0000256" key="5">
    <source>
        <dbReference type="ARBA" id="ARBA00023136"/>
    </source>
</evidence>
<dbReference type="Proteomes" id="UP000176492">
    <property type="component" value="Unassembled WGS sequence"/>
</dbReference>
<evidence type="ECO:0000256" key="4">
    <source>
        <dbReference type="ARBA" id="ARBA00022989"/>
    </source>
</evidence>
<dbReference type="GO" id="GO:0015627">
    <property type="term" value="C:type II protein secretion system complex"/>
    <property type="evidence" value="ECO:0007669"/>
    <property type="project" value="InterPro"/>
</dbReference>
<dbReference type="SUPFAM" id="SSF54523">
    <property type="entry name" value="Pili subunits"/>
    <property type="match status" value="1"/>
</dbReference>
<dbReference type="GO" id="GO:0016020">
    <property type="term" value="C:membrane"/>
    <property type="evidence" value="ECO:0007669"/>
    <property type="project" value="UniProtKB-SubCell"/>
</dbReference>
<dbReference type="PRINTS" id="PR00885">
    <property type="entry name" value="BCTERIALGSPH"/>
</dbReference>
<dbReference type="InterPro" id="IPR002416">
    <property type="entry name" value="T2SS_protein-GspH"/>
</dbReference>
<evidence type="ECO:0000256" key="3">
    <source>
        <dbReference type="ARBA" id="ARBA00022692"/>
    </source>
</evidence>
<evidence type="ECO:0000256" key="1">
    <source>
        <dbReference type="ARBA" id="ARBA00004167"/>
    </source>
</evidence>
<dbReference type="InterPro" id="IPR012902">
    <property type="entry name" value="N_methyl_site"/>
</dbReference>
<keyword evidence="4 6" id="KW-1133">Transmembrane helix</keyword>
<dbReference type="AlphaFoldDB" id="A0A1F4WPY8"/>
<protein>
    <recommendedName>
        <fullName evidence="9">Type II secretion system protein GspG C-terminal domain-containing protein</fullName>
    </recommendedName>
</protein>
<keyword evidence="2" id="KW-0488">Methylation</keyword>
<dbReference type="NCBIfam" id="TIGR02532">
    <property type="entry name" value="IV_pilin_GFxxxE"/>
    <property type="match status" value="1"/>
</dbReference>
<gene>
    <name evidence="7" type="ORF">A3J33_02375</name>
</gene>
<dbReference type="InterPro" id="IPR045584">
    <property type="entry name" value="Pilin-like"/>
</dbReference>
<evidence type="ECO:0000256" key="6">
    <source>
        <dbReference type="SAM" id="Phobius"/>
    </source>
</evidence>
<sequence length="165" mass="17143">MFFCTLPLKLVNLSTVKKSAFTLLEILLVVALLAILAGIVILAINPARQLAKTRNAQRSVDVNTILNAAYQYAIDNNGTVPASIPTNGDCPGLATNEICKTGGTCTGLVDLSVLTTSETYIVSIPTDPTGATTNGAGYQVAKSGNGRITVCAPDAELSDTISVTR</sequence>
<evidence type="ECO:0000256" key="2">
    <source>
        <dbReference type="ARBA" id="ARBA00022481"/>
    </source>
</evidence>
<keyword evidence="3 6" id="KW-0812">Transmembrane</keyword>
<name>A0A1F4WPY8_UNCKA</name>
<keyword evidence="5 6" id="KW-0472">Membrane</keyword>
<evidence type="ECO:0008006" key="9">
    <source>
        <dbReference type="Google" id="ProtNLM"/>
    </source>
</evidence>
<accession>A0A1F4WPY8</accession>
<dbReference type="Pfam" id="PF07963">
    <property type="entry name" value="N_methyl"/>
    <property type="match status" value="1"/>
</dbReference>
<evidence type="ECO:0000313" key="7">
    <source>
        <dbReference type="EMBL" id="OGC71466.1"/>
    </source>
</evidence>